<name>A0AAN9MTJ8_CANGL</name>
<evidence type="ECO:0000313" key="1">
    <source>
        <dbReference type="EMBL" id="KAK7359711.1"/>
    </source>
</evidence>
<keyword evidence="2" id="KW-1185">Reference proteome</keyword>
<dbReference type="AlphaFoldDB" id="A0AAN9MTJ8"/>
<organism evidence="1 2">
    <name type="scientific">Canavalia gladiata</name>
    <name type="common">Sword bean</name>
    <name type="synonym">Dolichos gladiatus</name>
    <dbReference type="NCBI Taxonomy" id="3824"/>
    <lineage>
        <taxon>Eukaryota</taxon>
        <taxon>Viridiplantae</taxon>
        <taxon>Streptophyta</taxon>
        <taxon>Embryophyta</taxon>
        <taxon>Tracheophyta</taxon>
        <taxon>Spermatophyta</taxon>
        <taxon>Magnoliopsida</taxon>
        <taxon>eudicotyledons</taxon>
        <taxon>Gunneridae</taxon>
        <taxon>Pentapetalae</taxon>
        <taxon>rosids</taxon>
        <taxon>fabids</taxon>
        <taxon>Fabales</taxon>
        <taxon>Fabaceae</taxon>
        <taxon>Papilionoideae</taxon>
        <taxon>50 kb inversion clade</taxon>
        <taxon>NPAAA clade</taxon>
        <taxon>indigoferoid/millettioid clade</taxon>
        <taxon>Phaseoleae</taxon>
        <taxon>Canavalia</taxon>
    </lineage>
</organism>
<comment type="caution">
    <text evidence="1">The sequence shown here is derived from an EMBL/GenBank/DDBJ whole genome shotgun (WGS) entry which is preliminary data.</text>
</comment>
<proteinExistence type="predicted"/>
<reference evidence="1 2" key="1">
    <citation type="submission" date="2024-01" db="EMBL/GenBank/DDBJ databases">
        <title>The genomes of 5 underutilized Papilionoideae crops provide insights into root nodulation and disease resistanc.</title>
        <authorList>
            <person name="Jiang F."/>
        </authorList>
    </citation>
    <scope>NUCLEOTIDE SEQUENCE [LARGE SCALE GENOMIC DNA]</scope>
    <source>
        <strain evidence="1">LVBAO_FW01</strain>
        <tissue evidence="1">Leaves</tissue>
    </source>
</reference>
<evidence type="ECO:0000313" key="2">
    <source>
        <dbReference type="Proteomes" id="UP001367508"/>
    </source>
</evidence>
<dbReference type="EMBL" id="JAYMYQ010000001">
    <property type="protein sequence ID" value="KAK7359711.1"/>
    <property type="molecule type" value="Genomic_DNA"/>
</dbReference>
<sequence>MRDTCKGLFFTQAFGMNPKLHVSSTPFYLMGHKGQLSLFFLKRVKHVTCKVPLNMEHMQEDNIELTTLAQIES</sequence>
<accession>A0AAN9MTJ8</accession>
<gene>
    <name evidence="1" type="ORF">VNO77_01674</name>
</gene>
<protein>
    <submittedName>
        <fullName evidence="1">Uncharacterized protein</fullName>
    </submittedName>
</protein>
<dbReference type="Proteomes" id="UP001367508">
    <property type="component" value="Unassembled WGS sequence"/>
</dbReference>